<proteinExistence type="predicted"/>
<sequence length="167" mass="19889">MKEIEDRIREKFFNGSCLPEDGFQPINYDKYYKIMHIYFRYREHMRLHFPLILGLSSSRINELTRLNAKLNTFKKLCALFSQLGKMLQRSCRCGCTKMEIILVDIFFLRFYRQLVALSNELDIETKIGIFLEEKYGIKNCGSVKGKMSKFNRKGDRLTWKKFNLISD</sequence>
<evidence type="ECO:0000313" key="1">
    <source>
        <dbReference type="Proteomes" id="UP000038045"/>
    </source>
</evidence>
<name>A0A0N4ZJZ3_PARTI</name>
<dbReference type="AlphaFoldDB" id="A0A0N4ZJZ3"/>
<organism evidence="1 2">
    <name type="scientific">Parastrongyloides trichosuri</name>
    <name type="common">Possum-specific nematode worm</name>
    <dbReference type="NCBI Taxonomy" id="131310"/>
    <lineage>
        <taxon>Eukaryota</taxon>
        <taxon>Metazoa</taxon>
        <taxon>Ecdysozoa</taxon>
        <taxon>Nematoda</taxon>
        <taxon>Chromadorea</taxon>
        <taxon>Rhabditida</taxon>
        <taxon>Tylenchina</taxon>
        <taxon>Panagrolaimomorpha</taxon>
        <taxon>Strongyloidoidea</taxon>
        <taxon>Strongyloididae</taxon>
        <taxon>Parastrongyloides</taxon>
    </lineage>
</organism>
<accession>A0A0N4ZJZ3</accession>
<dbReference type="WBParaSite" id="PTRK_0000843100.1">
    <property type="protein sequence ID" value="PTRK_0000843100.1"/>
    <property type="gene ID" value="PTRK_0000843100"/>
</dbReference>
<protein>
    <submittedName>
        <fullName evidence="2">Uncharacterized protein</fullName>
    </submittedName>
</protein>
<reference evidence="2" key="1">
    <citation type="submission" date="2017-02" db="UniProtKB">
        <authorList>
            <consortium name="WormBaseParasite"/>
        </authorList>
    </citation>
    <scope>IDENTIFICATION</scope>
</reference>
<keyword evidence="1" id="KW-1185">Reference proteome</keyword>
<evidence type="ECO:0000313" key="2">
    <source>
        <dbReference type="WBParaSite" id="PTRK_0000843100.1"/>
    </source>
</evidence>
<dbReference type="Proteomes" id="UP000038045">
    <property type="component" value="Unplaced"/>
</dbReference>